<dbReference type="EMBL" id="NGMS01000001">
    <property type="protein sequence ID" value="OTP26999.1"/>
    <property type="molecule type" value="Genomic_DNA"/>
</dbReference>
<accession>A0A1I4LQ37</accession>
<proteinExistence type="inferred from homology"/>
<dbReference type="PANTHER" id="PTHR43022:SF1">
    <property type="entry name" value="PROTEIN SMF"/>
    <property type="match status" value="1"/>
</dbReference>
<dbReference type="AlphaFoldDB" id="A0A1I4LQ37"/>
<dbReference type="RefSeq" id="WP_071866393.1">
    <property type="nucleotide sequence ID" value="NZ_BJWA01000002.1"/>
</dbReference>
<dbReference type="Proteomes" id="UP000195024">
    <property type="component" value="Unassembled WGS sequence"/>
</dbReference>
<evidence type="ECO:0000313" key="6">
    <source>
        <dbReference type="Proteomes" id="UP000321175"/>
    </source>
</evidence>
<reference evidence="4 5" key="1">
    <citation type="submission" date="2017-05" db="EMBL/GenBank/DDBJ databases">
        <title>The Genome Sequence of Enterococcus mundtii 6B1_DIV0119.</title>
        <authorList>
            <consortium name="The Broad Institute Genomics Platform"/>
            <consortium name="The Broad Institute Genomic Center for Infectious Diseases"/>
            <person name="Earl A."/>
            <person name="Manson A."/>
            <person name="Schwartman J."/>
            <person name="Gilmore M."/>
            <person name="Abouelleil A."/>
            <person name="Cao P."/>
            <person name="Chapman S."/>
            <person name="Cusick C."/>
            <person name="Shea T."/>
            <person name="Young S."/>
            <person name="Neafsey D."/>
            <person name="Nusbaum C."/>
            <person name="Birren B."/>
        </authorList>
    </citation>
    <scope>NUCLEOTIDE SEQUENCE [LARGE SCALE GENOMIC DNA]</scope>
    <source>
        <strain evidence="4 5">6B1_DIV0119</strain>
    </source>
</reference>
<evidence type="ECO:0000313" key="5">
    <source>
        <dbReference type="Proteomes" id="UP000195024"/>
    </source>
</evidence>
<protein>
    <submittedName>
        <fullName evidence="3">DNA processing protein DprA</fullName>
    </submittedName>
    <submittedName>
        <fullName evidence="4">DNA protecting protein DprA</fullName>
    </submittedName>
</protein>
<evidence type="ECO:0000313" key="3">
    <source>
        <dbReference type="EMBL" id="GEL79241.1"/>
    </source>
</evidence>
<evidence type="ECO:0000256" key="1">
    <source>
        <dbReference type="ARBA" id="ARBA00006525"/>
    </source>
</evidence>
<dbReference type="GeneID" id="60999042"/>
<dbReference type="Pfam" id="PF02481">
    <property type="entry name" value="DNA_processg_A"/>
    <property type="match status" value="1"/>
</dbReference>
<dbReference type="PANTHER" id="PTHR43022">
    <property type="entry name" value="PROTEIN SMF"/>
    <property type="match status" value="1"/>
</dbReference>
<reference evidence="3 6" key="2">
    <citation type="submission" date="2019-07" db="EMBL/GenBank/DDBJ databases">
        <title>Whole genome shotgun sequence of Enterococcus mundtii NBRC 100490.</title>
        <authorList>
            <person name="Hosoyama A."/>
            <person name="Uohara A."/>
            <person name="Ohji S."/>
            <person name="Ichikawa N."/>
        </authorList>
    </citation>
    <scope>NUCLEOTIDE SEQUENCE [LARGE SCALE GENOMIC DNA]</scope>
    <source>
        <strain evidence="3 6">NBRC 100490</strain>
    </source>
</reference>
<dbReference type="Proteomes" id="UP000321175">
    <property type="component" value="Unassembled WGS sequence"/>
</dbReference>
<dbReference type="InterPro" id="IPR003488">
    <property type="entry name" value="DprA"/>
</dbReference>
<evidence type="ECO:0000259" key="2">
    <source>
        <dbReference type="Pfam" id="PF02481"/>
    </source>
</evidence>
<dbReference type="SUPFAM" id="SSF102405">
    <property type="entry name" value="MCP/YpsA-like"/>
    <property type="match status" value="1"/>
</dbReference>
<organism evidence="4 5">
    <name type="scientific">Enterococcus mundtii</name>
    <dbReference type="NCBI Taxonomy" id="53346"/>
    <lineage>
        <taxon>Bacteria</taxon>
        <taxon>Bacillati</taxon>
        <taxon>Bacillota</taxon>
        <taxon>Bacilli</taxon>
        <taxon>Lactobacillales</taxon>
        <taxon>Enterococcaceae</taxon>
        <taxon>Enterococcus</taxon>
    </lineage>
</organism>
<dbReference type="EMBL" id="BJWA01000002">
    <property type="protein sequence ID" value="GEL79241.1"/>
    <property type="molecule type" value="Genomic_DNA"/>
</dbReference>
<evidence type="ECO:0000313" key="4">
    <source>
        <dbReference type="EMBL" id="OTP26999.1"/>
    </source>
</evidence>
<feature type="domain" description="Smf/DprA SLOG" evidence="2">
    <location>
        <begin position="75"/>
        <end position="283"/>
    </location>
</feature>
<keyword evidence="6" id="KW-1185">Reference proteome</keyword>
<dbReference type="NCBIfam" id="TIGR00732">
    <property type="entry name" value="dprA"/>
    <property type="match status" value="1"/>
</dbReference>
<name>A0A1I4LQ37_ENTMU</name>
<dbReference type="InterPro" id="IPR057666">
    <property type="entry name" value="DrpA_SLOG"/>
</dbReference>
<gene>
    <name evidence="3" type="primary">dprA</name>
    <name evidence="4" type="ORF">A5802_000733</name>
    <name evidence="3" type="ORF">EMU01_03850</name>
</gene>
<dbReference type="Gene3D" id="3.40.50.450">
    <property type="match status" value="1"/>
</dbReference>
<sequence>MVIYNEFITKLALVKGLSGEQKWRVIRHLLSEKKEWLSVDDMLTVSHFNRSRASFYDYWSQINYTWRNRIGENPYITFLDPIYPSQLLHLANPPILLFYRGDLSLMKRKMIAVVGGRQTSGYARKIVERVITPVIDQDYIVVSGCAKGVDTYAHQVAIRCSGRTIAVIGTGINHSYPKENQQLQRGIARDHLLLSEFLPDVGPQKFHFPMRNRLIAALSSGICVIEAKAKSGSLITAEQGLEIGRPIFSVPGNILTGQSTGCHQLIQDGAICTFSGQDILNELES</sequence>
<dbReference type="GO" id="GO:0009294">
    <property type="term" value="P:DNA-mediated transformation"/>
    <property type="evidence" value="ECO:0007669"/>
    <property type="project" value="InterPro"/>
</dbReference>
<comment type="similarity">
    <text evidence="1">Belongs to the DprA/Smf family.</text>
</comment>
<comment type="caution">
    <text evidence="4">The sequence shown here is derived from an EMBL/GenBank/DDBJ whole genome shotgun (WGS) entry which is preliminary data.</text>
</comment>